<proteinExistence type="predicted"/>
<name>A0A0A9B3L4_ARUDO</name>
<sequence>MSDLLSKLLTWTIILLSTLHVISLMIISPHRCVICCLSKHQA</sequence>
<accession>A0A0A9B3L4</accession>
<evidence type="ECO:0000313" key="1">
    <source>
        <dbReference type="EMBL" id="JAD56723.1"/>
    </source>
</evidence>
<dbReference type="AlphaFoldDB" id="A0A0A9B3L4"/>
<reference evidence="1" key="2">
    <citation type="journal article" date="2015" name="Data Brief">
        <title>Shoot transcriptome of the giant reed, Arundo donax.</title>
        <authorList>
            <person name="Barrero R.A."/>
            <person name="Guerrero F.D."/>
            <person name="Moolhuijzen P."/>
            <person name="Goolsby J.A."/>
            <person name="Tidwell J."/>
            <person name="Bellgard S.E."/>
            <person name="Bellgard M.I."/>
        </authorList>
    </citation>
    <scope>NUCLEOTIDE SEQUENCE</scope>
    <source>
        <tissue evidence="1">Shoot tissue taken approximately 20 cm above the soil surface</tissue>
    </source>
</reference>
<organism evidence="1">
    <name type="scientific">Arundo donax</name>
    <name type="common">Giant reed</name>
    <name type="synonym">Donax arundinaceus</name>
    <dbReference type="NCBI Taxonomy" id="35708"/>
    <lineage>
        <taxon>Eukaryota</taxon>
        <taxon>Viridiplantae</taxon>
        <taxon>Streptophyta</taxon>
        <taxon>Embryophyta</taxon>
        <taxon>Tracheophyta</taxon>
        <taxon>Spermatophyta</taxon>
        <taxon>Magnoliopsida</taxon>
        <taxon>Liliopsida</taxon>
        <taxon>Poales</taxon>
        <taxon>Poaceae</taxon>
        <taxon>PACMAD clade</taxon>
        <taxon>Arundinoideae</taxon>
        <taxon>Arundineae</taxon>
        <taxon>Arundo</taxon>
    </lineage>
</organism>
<dbReference type="EMBL" id="GBRH01241172">
    <property type="protein sequence ID" value="JAD56723.1"/>
    <property type="molecule type" value="Transcribed_RNA"/>
</dbReference>
<reference evidence="1" key="1">
    <citation type="submission" date="2014-09" db="EMBL/GenBank/DDBJ databases">
        <authorList>
            <person name="Magalhaes I.L.F."/>
            <person name="Oliveira U."/>
            <person name="Santos F.R."/>
            <person name="Vidigal T.H.D.A."/>
            <person name="Brescovit A.D."/>
            <person name="Santos A.J."/>
        </authorList>
    </citation>
    <scope>NUCLEOTIDE SEQUENCE</scope>
    <source>
        <tissue evidence="1">Shoot tissue taken approximately 20 cm above the soil surface</tissue>
    </source>
</reference>
<protein>
    <submittedName>
        <fullName evidence="1">Uncharacterized protein</fullName>
    </submittedName>
</protein>